<feature type="compositionally biased region" description="Polar residues" evidence="7">
    <location>
        <begin position="181"/>
        <end position="196"/>
    </location>
</feature>
<dbReference type="Pfam" id="PF03634">
    <property type="entry name" value="TCP"/>
    <property type="match status" value="1"/>
</dbReference>
<evidence type="ECO:0000256" key="7">
    <source>
        <dbReference type="SAM" id="MobiDB-lite"/>
    </source>
</evidence>
<sequence length="428" mass="46765">MEMDEIQTTNKSNRNGKIGSNRTSFGAEDGDIRRKKTNLARATPSGGGLIGGGGGSSLDFTGGVGRLSGWPSSRIVRVSRASGGKDRHSKVLTSKGLRDRRVRLSVSTAIQFYDLQDRLGYDQPSKAVDWLLKAAANSISELPQISTPFDNIDTPEQQHSVNTEKRSSGDVEMEGGGEQQGKLSKSACSSNSETSKGSGGIVSRFETRSETRLKARERARERAAKEKDNKETQKIFGVDEHHNQNATFTQLLSSGFNGTNNNSTNNNWDYFGGTTGILVPSTTSRSTNCFQLGNTMQQALSTHVSSPFFTVSGDTIHHHHQEHHSFSLIPQHYNNNHHNNEYNLDFSISSSNSSGFNRGTLQSNSSTLLPQIQRFPSSTDNNGSSPSAFFLGSHHQQHHFHPTAFDAGLQLFYADGSRLADQKGKGKR</sequence>
<dbReference type="Proteomes" id="UP001454036">
    <property type="component" value="Unassembled WGS sequence"/>
</dbReference>
<feature type="compositionally biased region" description="Gly residues" evidence="7">
    <location>
        <begin position="45"/>
        <end position="55"/>
    </location>
</feature>
<proteinExistence type="predicted"/>
<evidence type="ECO:0000256" key="3">
    <source>
        <dbReference type="ARBA" id="ARBA00023015"/>
    </source>
</evidence>
<evidence type="ECO:0000313" key="11">
    <source>
        <dbReference type="Proteomes" id="UP001454036"/>
    </source>
</evidence>
<keyword evidence="2" id="KW-0217">Developmental protein</keyword>
<feature type="region of interest" description="Disordered" evidence="7">
    <location>
        <begin position="146"/>
        <end position="230"/>
    </location>
</feature>
<dbReference type="GO" id="GO:0043565">
    <property type="term" value="F:sequence-specific DNA binding"/>
    <property type="evidence" value="ECO:0007669"/>
    <property type="project" value="TreeGrafter"/>
</dbReference>
<dbReference type="GO" id="GO:2000032">
    <property type="term" value="P:regulation of secondary shoot formation"/>
    <property type="evidence" value="ECO:0007669"/>
    <property type="project" value="TreeGrafter"/>
</dbReference>
<accession>A0AAV3NGQ1</accession>
<dbReference type="PANTHER" id="PTHR31072:SF93">
    <property type="entry name" value="TRANSCRIPTION FACTOR TCP24"/>
    <property type="match status" value="1"/>
</dbReference>
<feature type="compositionally biased region" description="Basic and acidic residues" evidence="7">
    <location>
        <begin position="205"/>
        <end position="230"/>
    </location>
</feature>
<keyword evidence="11" id="KW-1185">Reference proteome</keyword>
<keyword evidence="6" id="KW-0539">Nucleus</keyword>
<dbReference type="PANTHER" id="PTHR31072">
    <property type="entry name" value="TRANSCRIPTION FACTOR TCP4-RELATED"/>
    <property type="match status" value="1"/>
</dbReference>
<comment type="caution">
    <text evidence="10">The sequence shown here is derived from an EMBL/GenBank/DDBJ whole genome shotgun (WGS) entry which is preliminary data.</text>
</comment>
<feature type="region of interest" description="Disordered" evidence="7">
    <location>
        <begin position="1"/>
        <end position="55"/>
    </location>
</feature>
<dbReference type="PROSITE" id="PS51369">
    <property type="entry name" value="TCP"/>
    <property type="match status" value="1"/>
</dbReference>
<evidence type="ECO:0000256" key="2">
    <source>
        <dbReference type="ARBA" id="ARBA00022473"/>
    </source>
</evidence>
<feature type="domain" description="TCP" evidence="8">
    <location>
        <begin position="84"/>
        <end position="142"/>
    </location>
</feature>
<dbReference type="InterPro" id="IPR005333">
    <property type="entry name" value="Transcription_factor_TCP"/>
</dbReference>
<evidence type="ECO:0000256" key="4">
    <source>
        <dbReference type="ARBA" id="ARBA00023125"/>
    </source>
</evidence>
<keyword evidence="5" id="KW-0804">Transcription</keyword>
<dbReference type="EMBL" id="BAABME010000018">
    <property type="protein sequence ID" value="GAA0138524.1"/>
    <property type="molecule type" value="Genomic_DNA"/>
</dbReference>
<feature type="compositionally biased region" description="Polar residues" evidence="7">
    <location>
        <begin position="1"/>
        <end position="24"/>
    </location>
</feature>
<dbReference type="InterPro" id="IPR017888">
    <property type="entry name" value="CYC/TB1_R_domain"/>
</dbReference>
<comment type="subcellular location">
    <subcellularLocation>
        <location evidence="1">Nucleus</location>
    </subcellularLocation>
</comment>
<keyword evidence="4 10" id="KW-0238">DNA-binding</keyword>
<name>A0AAV3NGQ1_LITER</name>
<protein>
    <submittedName>
        <fullName evidence="10">DNA-binding transcription factor</fullName>
    </submittedName>
</protein>
<gene>
    <name evidence="10" type="ORF">LIER_00254</name>
</gene>
<dbReference type="GO" id="GO:0005634">
    <property type="term" value="C:nucleus"/>
    <property type="evidence" value="ECO:0007669"/>
    <property type="project" value="UniProtKB-SubCell"/>
</dbReference>
<feature type="compositionally biased region" description="Polar residues" evidence="7">
    <location>
        <begin position="146"/>
        <end position="161"/>
    </location>
</feature>
<evidence type="ECO:0000256" key="6">
    <source>
        <dbReference type="ARBA" id="ARBA00023242"/>
    </source>
</evidence>
<dbReference type="PROSITE" id="PS51370">
    <property type="entry name" value="R"/>
    <property type="match status" value="1"/>
</dbReference>
<evidence type="ECO:0000256" key="5">
    <source>
        <dbReference type="ARBA" id="ARBA00023163"/>
    </source>
</evidence>
<evidence type="ECO:0000259" key="9">
    <source>
        <dbReference type="PROSITE" id="PS51370"/>
    </source>
</evidence>
<dbReference type="GO" id="GO:0003700">
    <property type="term" value="F:DNA-binding transcription factor activity"/>
    <property type="evidence" value="ECO:0007669"/>
    <property type="project" value="InterPro"/>
</dbReference>
<feature type="domain" description="R" evidence="9">
    <location>
        <begin position="209"/>
        <end position="227"/>
    </location>
</feature>
<evidence type="ECO:0000256" key="1">
    <source>
        <dbReference type="ARBA" id="ARBA00004123"/>
    </source>
</evidence>
<dbReference type="AlphaFoldDB" id="A0AAV3NGQ1"/>
<evidence type="ECO:0000313" key="10">
    <source>
        <dbReference type="EMBL" id="GAA0138524.1"/>
    </source>
</evidence>
<evidence type="ECO:0000259" key="8">
    <source>
        <dbReference type="PROSITE" id="PS51369"/>
    </source>
</evidence>
<reference evidence="10 11" key="1">
    <citation type="submission" date="2024-01" db="EMBL/GenBank/DDBJ databases">
        <title>The complete chloroplast genome sequence of Lithospermum erythrorhizon: insights into the phylogenetic relationship among Boraginaceae species and the maternal lineages of purple gromwells.</title>
        <authorList>
            <person name="Okada T."/>
            <person name="Watanabe K."/>
        </authorList>
    </citation>
    <scope>NUCLEOTIDE SEQUENCE [LARGE SCALE GENOMIC DNA]</scope>
</reference>
<dbReference type="InterPro" id="IPR017887">
    <property type="entry name" value="TF_TCP_subgr"/>
</dbReference>
<organism evidence="10 11">
    <name type="scientific">Lithospermum erythrorhizon</name>
    <name type="common">Purple gromwell</name>
    <name type="synonym">Lithospermum officinale var. erythrorhizon</name>
    <dbReference type="NCBI Taxonomy" id="34254"/>
    <lineage>
        <taxon>Eukaryota</taxon>
        <taxon>Viridiplantae</taxon>
        <taxon>Streptophyta</taxon>
        <taxon>Embryophyta</taxon>
        <taxon>Tracheophyta</taxon>
        <taxon>Spermatophyta</taxon>
        <taxon>Magnoliopsida</taxon>
        <taxon>eudicotyledons</taxon>
        <taxon>Gunneridae</taxon>
        <taxon>Pentapetalae</taxon>
        <taxon>asterids</taxon>
        <taxon>lamiids</taxon>
        <taxon>Boraginales</taxon>
        <taxon>Boraginaceae</taxon>
        <taxon>Boraginoideae</taxon>
        <taxon>Lithospermeae</taxon>
        <taxon>Lithospermum</taxon>
    </lineage>
</organism>
<keyword evidence="3" id="KW-0805">Transcription regulation</keyword>